<evidence type="ECO:0000256" key="4">
    <source>
        <dbReference type="ARBA" id="ARBA00022729"/>
    </source>
</evidence>
<organism evidence="6 7">
    <name type="scientific">Ancylobacter novellus (strain ATCC 8093 / DSM 506 / JCM 20403 / CCM 1077 / IAM 12100 / NBRC 12443 / NCIMB 10456)</name>
    <name type="common">Starkeya novella</name>
    <dbReference type="NCBI Taxonomy" id="639283"/>
    <lineage>
        <taxon>Bacteria</taxon>
        <taxon>Pseudomonadati</taxon>
        <taxon>Pseudomonadota</taxon>
        <taxon>Alphaproteobacteria</taxon>
        <taxon>Hyphomicrobiales</taxon>
        <taxon>Xanthobacteraceae</taxon>
        <taxon>Ancylobacter</taxon>
    </lineage>
</organism>
<dbReference type="EMBL" id="CP002026">
    <property type="protein sequence ID" value="ADH91197.1"/>
    <property type="molecule type" value="Genomic_DNA"/>
</dbReference>
<comment type="similarity">
    <text evidence="2">Belongs to the prokaryotic sulfate-binding protein family.</text>
</comment>
<evidence type="ECO:0000256" key="1">
    <source>
        <dbReference type="ARBA" id="ARBA00004418"/>
    </source>
</evidence>
<dbReference type="Pfam" id="PF13531">
    <property type="entry name" value="SBP_bac_11"/>
    <property type="match status" value="1"/>
</dbReference>
<dbReference type="InterPro" id="IPR005669">
    <property type="entry name" value="Thiosulph/SO4-bd"/>
</dbReference>
<evidence type="ECO:0000313" key="6">
    <source>
        <dbReference type="EMBL" id="ADH91197.1"/>
    </source>
</evidence>
<dbReference type="NCBIfam" id="TIGR00971">
    <property type="entry name" value="3a0106s03"/>
    <property type="match status" value="1"/>
</dbReference>
<dbReference type="GO" id="GO:0140104">
    <property type="term" value="F:molecular carrier activity"/>
    <property type="evidence" value="ECO:0007669"/>
    <property type="project" value="InterPro"/>
</dbReference>
<dbReference type="Gene3D" id="3.40.190.10">
    <property type="entry name" value="Periplasmic binding protein-like II"/>
    <property type="match status" value="2"/>
</dbReference>
<reference evidence="6 7" key="1">
    <citation type="journal article" date="2012" name="Stand. Genomic Sci.">
        <title>Complete genome sequence of the facultatively chemolithoautotrophic and methylotrophic alpha Proteobacterium Starkeya novella type strain (ATCC 8093(T)).</title>
        <authorList>
            <person name="Kappler U."/>
            <person name="Davenport K."/>
            <person name="Beatson S."/>
            <person name="Lucas S."/>
            <person name="Lapidus A."/>
            <person name="Copeland A."/>
            <person name="Berry K.W."/>
            <person name="Glavina Del Rio T."/>
            <person name="Hammon N."/>
            <person name="Dalin E."/>
            <person name="Tice H."/>
            <person name="Pitluck S."/>
            <person name="Richardson P."/>
            <person name="Bruce D."/>
            <person name="Goodwin L.A."/>
            <person name="Han C."/>
            <person name="Tapia R."/>
            <person name="Detter J.C."/>
            <person name="Chang Y.J."/>
            <person name="Jeffries C.D."/>
            <person name="Land M."/>
            <person name="Hauser L."/>
            <person name="Kyrpides N.C."/>
            <person name="Goker M."/>
            <person name="Ivanova N."/>
            <person name="Klenk H.P."/>
            <person name="Woyke T."/>
        </authorList>
    </citation>
    <scope>NUCLEOTIDE SEQUENCE [LARGE SCALE GENOMIC DNA]</scope>
    <source>
        <strain evidence="7">ATCC 8093 / DSM 506 / JCM 20403 / CCM 1077 / IAM 12100 / NBRC 12443 / NCIMB 10456</strain>
    </source>
</reference>
<accession>D6ZZK2</accession>
<comment type="subcellular location">
    <subcellularLocation>
        <location evidence="1">Periplasm</location>
    </subcellularLocation>
</comment>
<proteinExistence type="inferred from homology"/>
<dbReference type="GO" id="GO:1902358">
    <property type="term" value="P:sulfate transmembrane transport"/>
    <property type="evidence" value="ECO:0007669"/>
    <property type="project" value="InterPro"/>
</dbReference>
<dbReference type="InterPro" id="IPR034408">
    <property type="entry name" value="Sulphate/thiosulphate_BS"/>
</dbReference>
<evidence type="ECO:0000256" key="3">
    <source>
        <dbReference type="ARBA" id="ARBA00022448"/>
    </source>
</evidence>
<dbReference type="Proteomes" id="UP000006633">
    <property type="component" value="Chromosome"/>
</dbReference>
<evidence type="ECO:0000256" key="5">
    <source>
        <dbReference type="ARBA" id="ARBA00022764"/>
    </source>
</evidence>
<dbReference type="PANTHER" id="PTHR30368">
    <property type="entry name" value="SULFATE-BINDING PROTEIN"/>
    <property type="match status" value="1"/>
</dbReference>
<dbReference type="HOGENOM" id="CLU_055615_0_1_5"/>
<keyword evidence="3" id="KW-0813">Transport</keyword>
<sequence length="363" mass="39908">MHIAAALESGRIVETAHMSRSLRLSRRLILTTTLAVALAPLVLASAPARAQDTPNAILNASYDIARELFDAVNKQFEPAYKAKTGKDLKVNQSHAGTSKQARSIVEGLEADVVTFNQITDITFLVDKGFVAKDWQTRLPNAASPWYSFPAFLVRKGNPKGVKDWDDLVRDDVKLVFPNPKTSGNARYTYLAAYAYALDKFKGDEAKADAFAKKLLSNVVVFDTGGRGSTTTFVEREQGDVLITFEAEVIGVKDAYKDKGFEVVVPPTSLLAEFPVAVVDKVVDKRGSRQVATDYLTWLYSPEGQKIAAQFNNRVVDPKVAEEFKAKFAPVKLVKVEDVFGGWDKVQKTHFASGGKLEELFVAP</sequence>
<keyword evidence="4" id="KW-0732">Signal</keyword>
<evidence type="ECO:0000256" key="2">
    <source>
        <dbReference type="ARBA" id="ARBA00006099"/>
    </source>
</evidence>
<keyword evidence="5" id="KW-0574">Periplasm</keyword>
<gene>
    <name evidence="6" type="ordered locus">Snov_3927</name>
</gene>
<protein>
    <submittedName>
        <fullName evidence="6">Sulfate ABC transporter, periplasmic sulfate-binding protein</fullName>
    </submittedName>
</protein>
<dbReference type="eggNOG" id="COG4150">
    <property type="taxonomic scope" value="Bacteria"/>
</dbReference>
<dbReference type="PANTHER" id="PTHR30368:SF1">
    <property type="entry name" value="THIOSULFATE-BINDING PROTEIN"/>
    <property type="match status" value="1"/>
</dbReference>
<keyword evidence="7" id="KW-1185">Reference proteome</keyword>
<dbReference type="PROSITE" id="PS00757">
    <property type="entry name" value="PROK_SULFATE_BIND_2"/>
    <property type="match status" value="1"/>
</dbReference>
<name>D6ZZK2_ANCN5</name>
<dbReference type="SUPFAM" id="SSF53850">
    <property type="entry name" value="Periplasmic binding protein-like II"/>
    <property type="match status" value="1"/>
</dbReference>
<dbReference type="GO" id="GO:1901681">
    <property type="term" value="F:sulfur compound binding"/>
    <property type="evidence" value="ECO:0007669"/>
    <property type="project" value="InterPro"/>
</dbReference>
<evidence type="ECO:0000313" key="7">
    <source>
        <dbReference type="Proteomes" id="UP000006633"/>
    </source>
</evidence>
<dbReference type="AlphaFoldDB" id="D6ZZK2"/>
<dbReference type="STRING" id="639283.Snov_3927"/>
<dbReference type="GO" id="GO:0042597">
    <property type="term" value="C:periplasmic space"/>
    <property type="evidence" value="ECO:0007669"/>
    <property type="project" value="UniProtKB-SubCell"/>
</dbReference>
<dbReference type="KEGG" id="sno:Snov_3927"/>
<dbReference type="NCBIfam" id="NF008106">
    <property type="entry name" value="PRK10852.1"/>
    <property type="match status" value="1"/>
</dbReference>
<dbReference type="NCBIfam" id="NF008022">
    <property type="entry name" value="PRK10752.1"/>
    <property type="match status" value="1"/>
</dbReference>